<dbReference type="Gene3D" id="2.60.130.10">
    <property type="entry name" value="Aromatic compound dioxygenase"/>
    <property type="match status" value="1"/>
</dbReference>
<evidence type="ECO:0000313" key="3">
    <source>
        <dbReference type="Proteomes" id="UP000305539"/>
    </source>
</evidence>
<evidence type="ECO:0000313" key="2">
    <source>
        <dbReference type="EMBL" id="TKC85956.1"/>
    </source>
</evidence>
<dbReference type="AlphaFoldDB" id="A0A4U1HZX1"/>
<dbReference type="PROSITE" id="PS51318">
    <property type="entry name" value="TAT"/>
    <property type="match status" value="1"/>
</dbReference>
<dbReference type="Proteomes" id="UP000305539">
    <property type="component" value="Unassembled WGS sequence"/>
</dbReference>
<sequence>MILDRHLSRRHFLTTTLALGAALQFPLRSQAAQPQDAGSCKLNIEQEVGPYYLPDNMMRSDITEGKAGIPLILDIALIDKRRCAPLANAIVDVWQCDALGVYSGFAKTDGYPIPPGPQASMPPAPPSGMPHGPQSGMPPGPQSGMPPGPPPSGWPDASRGGPGHDSPPPPPPPASKSTDRLTFLRGVQRTDARGNVTFRTIVPGLYLGRTNHIHFKVRVPDTSSLAGEHVSHVGQIFFPEDLMVRLMRVEPYRNHVITRTTQNEDPVFAHQNGAAAIARTTALQGDAYEKGMRAQVVAVVDPEAAPQPVI</sequence>
<feature type="compositionally biased region" description="Pro residues" evidence="1">
    <location>
        <begin position="136"/>
        <end position="153"/>
    </location>
</feature>
<dbReference type="OrthoDB" id="9805815at2"/>
<dbReference type="SUPFAM" id="SSF49482">
    <property type="entry name" value="Aromatic compound dioxygenase"/>
    <property type="match status" value="2"/>
</dbReference>
<proteinExistence type="predicted"/>
<comment type="caution">
    <text evidence="2">The sequence shown here is derived from an EMBL/GenBank/DDBJ whole genome shotgun (WGS) entry which is preliminary data.</text>
</comment>
<dbReference type="InterPro" id="IPR015889">
    <property type="entry name" value="Intradiol_dOase_core"/>
</dbReference>
<keyword evidence="2" id="KW-0560">Oxidoreductase</keyword>
<feature type="region of interest" description="Disordered" evidence="1">
    <location>
        <begin position="113"/>
        <end position="179"/>
    </location>
</feature>
<feature type="compositionally biased region" description="Pro residues" evidence="1">
    <location>
        <begin position="113"/>
        <end position="128"/>
    </location>
</feature>
<dbReference type="GO" id="GO:0005506">
    <property type="term" value="F:iron ion binding"/>
    <property type="evidence" value="ECO:0007669"/>
    <property type="project" value="InterPro"/>
</dbReference>
<keyword evidence="3" id="KW-1185">Reference proteome</keyword>
<dbReference type="PANTHER" id="PTHR34315">
    <property type="match status" value="1"/>
</dbReference>
<protein>
    <submittedName>
        <fullName evidence="2">Dioxygenase</fullName>
    </submittedName>
</protein>
<dbReference type="InterPro" id="IPR006311">
    <property type="entry name" value="TAT_signal"/>
</dbReference>
<feature type="compositionally biased region" description="Pro residues" evidence="1">
    <location>
        <begin position="165"/>
        <end position="174"/>
    </location>
</feature>
<dbReference type="EMBL" id="SWJE01000012">
    <property type="protein sequence ID" value="TKC85956.1"/>
    <property type="molecule type" value="Genomic_DNA"/>
</dbReference>
<organism evidence="2 3">
    <name type="scientific">Trinickia terrae</name>
    <dbReference type="NCBI Taxonomy" id="2571161"/>
    <lineage>
        <taxon>Bacteria</taxon>
        <taxon>Pseudomonadati</taxon>
        <taxon>Pseudomonadota</taxon>
        <taxon>Betaproteobacteria</taxon>
        <taxon>Burkholderiales</taxon>
        <taxon>Burkholderiaceae</taxon>
        <taxon>Trinickia</taxon>
    </lineage>
</organism>
<dbReference type="PANTHER" id="PTHR34315:SF1">
    <property type="entry name" value="INTRADIOL RING-CLEAVAGE DIOXYGENASES DOMAIN-CONTAINING PROTEIN-RELATED"/>
    <property type="match status" value="1"/>
</dbReference>
<gene>
    <name evidence="2" type="ORF">FAZ69_21810</name>
</gene>
<reference evidence="2 3" key="1">
    <citation type="submission" date="2019-04" db="EMBL/GenBank/DDBJ databases">
        <title>Trinickia sp. 7GSK02, isolated from subtropical forest soil.</title>
        <authorList>
            <person name="Gao Z.-H."/>
            <person name="Qiu L.-H."/>
        </authorList>
    </citation>
    <scope>NUCLEOTIDE SEQUENCE [LARGE SCALE GENOMIC DNA]</scope>
    <source>
        <strain evidence="2 3">7GSK02</strain>
    </source>
</reference>
<dbReference type="GO" id="GO:0016702">
    <property type="term" value="F:oxidoreductase activity, acting on single donors with incorporation of molecular oxygen, incorporation of two atoms of oxygen"/>
    <property type="evidence" value="ECO:0007669"/>
    <property type="project" value="InterPro"/>
</dbReference>
<name>A0A4U1HZX1_9BURK</name>
<dbReference type="RefSeq" id="WP_136897173.1">
    <property type="nucleotide sequence ID" value="NZ_SWJE01000012.1"/>
</dbReference>
<keyword evidence="2" id="KW-0223">Dioxygenase</keyword>
<evidence type="ECO:0000256" key="1">
    <source>
        <dbReference type="SAM" id="MobiDB-lite"/>
    </source>
</evidence>
<accession>A0A4U1HZX1</accession>